<dbReference type="Gene3D" id="1.25.40.10">
    <property type="entry name" value="Tetratricopeptide repeat domain"/>
    <property type="match status" value="2"/>
</dbReference>
<dbReference type="OrthoDB" id="5329099at2"/>
<evidence type="ECO:0000256" key="6">
    <source>
        <dbReference type="SAM" id="MobiDB-lite"/>
    </source>
</evidence>
<evidence type="ECO:0000256" key="3">
    <source>
        <dbReference type="ARBA" id="ARBA00023157"/>
    </source>
</evidence>
<feature type="compositionally biased region" description="Low complexity" evidence="6">
    <location>
        <begin position="15"/>
        <end position="28"/>
    </location>
</feature>
<dbReference type="RefSeq" id="WP_034375131.1">
    <property type="nucleotide sequence ID" value="NZ_AP019774.1"/>
</dbReference>
<keyword evidence="10" id="KW-1185">Reference proteome</keyword>
<dbReference type="GeneID" id="56928793"/>
<sequence>MPNVLEMASYLQNQASNAVSSDSSSKSSVNHEKTKYEQIQDYIEAKHKQEKQRLDGDQEAGPLPLWYYKGDNLTAYEDYLKASQQDNAEAYLELGKMAKEGIVLPQSFLLAHFYFNKAIELGSIRALSHLGFLYLDLAEGIISGDREKIAAQLGVDATEGDEFKDDKFEDEMIKRARACFESAHVLKDGCANTGLERIDHIEGDYGNWFIWEGNDCSTDIETFDEEAIVREQEIKGECFHKHKYYYGYDSDYEYDDVQHLIDSNLDDSFGSDNEFDTLFCFGFYATMDGVNARLYLSWLKTIYKLRGDRTKKEEQQEAYEDAKKEYEEGMELGSGRCALELGELRNSFWNGCREFGGARYKLSTSKRDAKTLEYNHTTLACFKRAVELRFNNAIEPLIKLLEKQQELLEKLSKHPSHAILSTQYQADLKQAKAFELAIKEAEAEDFKQIKPVTLMPNFAKNVDFIAPEQKAKKEEQKVKPLWQYGRNTKQAFKDYMEAKDKNNSSAWIELGKMSLLGVVVPPDPIGAMVCFIKAKELENLQSYYGELLSCVVWEKLRDDLDILVIEKEGFNPNYETPLKSTELKEDQCLIFPINKPADGMIMGVKIVDGDDVEVALDDICAGAGIYNRVFEQEECRGIWYMYDGRERPWWNKTDYEEVIGAIEKAIEKNPEGDMQAWYGLLRISAGLGCEQLKEVGDLELITINWHDDGEEYIEDVIGLSHAYHYVKRRNGAEEIYKNLAHDAANEGYSSLEKAIADGFIDGYWFLGTDGFVQDWLVGFYRALELVRAKTIERYGADDYEGVEIYSDEVEYEEGLVPEISDDLGKEFYEEKRKQALLEGAEAGSAMCAAEAYEWIGEELEGEFAQRNAQIAFLTPFFEEQRSFRVLDKLLEVLKEQIDSYEEDLISLPRDEEEHYEQYKEAYERYTALLKQAGWSVEELKAYYSKCSAYLYF</sequence>
<dbReference type="SUPFAM" id="SSF81901">
    <property type="entry name" value="HCP-like"/>
    <property type="match status" value="2"/>
</dbReference>
<gene>
    <name evidence="7" type="ORF">NHP190020_16610</name>
    <name evidence="8" type="ORF">SNTW_16000</name>
</gene>
<dbReference type="Proteomes" id="UP000509742">
    <property type="component" value="Chromosome"/>
</dbReference>
<dbReference type="GO" id="GO:0046677">
    <property type="term" value="P:response to antibiotic"/>
    <property type="evidence" value="ECO:0007669"/>
    <property type="project" value="UniProtKB-KW"/>
</dbReference>
<keyword evidence="5" id="KW-0175">Coiled coil</keyword>
<organism evidence="8 9">
    <name type="scientific">Helicobacter suis</name>
    <dbReference type="NCBI Taxonomy" id="104628"/>
    <lineage>
        <taxon>Bacteria</taxon>
        <taxon>Pseudomonadati</taxon>
        <taxon>Campylobacterota</taxon>
        <taxon>Epsilonproteobacteria</taxon>
        <taxon>Campylobacterales</taxon>
        <taxon>Helicobacteraceae</taxon>
        <taxon>Helicobacter</taxon>
    </lineage>
</organism>
<evidence type="ECO:0000313" key="7">
    <source>
        <dbReference type="EMBL" id="BCD46622.1"/>
    </source>
</evidence>
<evidence type="ECO:0000313" key="9">
    <source>
        <dbReference type="Proteomes" id="UP000317935"/>
    </source>
</evidence>
<name>A0A6J4D0H7_9HELI</name>
<dbReference type="EC" id="3.5.2.6" evidence="2"/>
<reference evidence="7 10" key="2">
    <citation type="submission" date="2020-04" db="EMBL/GenBank/DDBJ databases">
        <title>Genomic analysis of gastric non-Helicobacter pylori Helicobacters isolated in Japan.</title>
        <authorList>
            <person name="Suzuki M."/>
            <person name="Rimbara E."/>
        </authorList>
    </citation>
    <scope>NUCLEOTIDE SEQUENCE [LARGE SCALE GENOMIC DNA]</scope>
    <source>
        <strain evidence="7 10">NHP19-0020</strain>
    </source>
</reference>
<feature type="region of interest" description="Disordered" evidence="6">
    <location>
        <begin position="14"/>
        <end position="33"/>
    </location>
</feature>
<feature type="coiled-coil region" evidence="5">
    <location>
        <begin position="305"/>
        <end position="332"/>
    </location>
</feature>
<comment type="catalytic activity">
    <reaction evidence="1">
        <text>a beta-lactam + H2O = a substituted beta-amino acid</text>
        <dbReference type="Rhea" id="RHEA:20401"/>
        <dbReference type="ChEBI" id="CHEBI:15377"/>
        <dbReference type="ChEBI" id="CHEBI:35627"/>
        <dbReference type="ChEBI" id="CHEBI:140347"/>
        <dbReference type="EC" id="3.5.2.6"/>
    </reaction>
</comment>
<dbReference type="GO" id="GO:0008800">
    <property type="term" value="F:beta-lactamase activity"/>
    <property type="evidence" value="ECO:0007669"/>
    <property type="project" value="UniProtKB-EC"/>
</dbReference>
<protein>
    <recommendedName>
        <fullName evidence="2">beta-lactamase</fullName>
        <ecNumber evidence="2">3.5.2.6</ecNumber>
    </recommendedName>
</protein>
<accession>A0A6J4D0H7</accession>
<dbReference type="EMBL" id="AP023036">
    <property type="protein sequence ID" value="BCD46622.1"/>
    <property type="molecule type" value="Genomic_DNA"/>
</dbReference>
<keyword evidence="4" id="KW-0046">Antibiotic resistance</keyword>
<dbReference type="AlphaFoldDB" id="A0A6J4D0H7"/>
<keyword evidence="3" id="KW-1015">Disulfide bond</keyword>
<dbReference type="InterPro" id="IPR011990">
    <property type="entry name" value="TPR-like_helical_dom_sf"/>
</dbReference>
<evidence type="ECO:0000256" key="5">
    <source>
        <dbReference type="SAM" id="Coils"/>
    </source>
</evidence>
<proteinExistence type="predicted"/>
<evidence type="ECO:0000256" key="1">
    <source>
        <dbReference type="ARBA" id="ARBA00001526"/>
    </source>
</evidence>
<dbReference type="SMART" id="SM00671">
    <property type="entry name" value="SEL1"/>
    <property type="match status" value="2"/>
</dbReference>
<dbReference type="InterPro" id="IPR006597">
    <property type="entry name" value="Sel1-like"/>
</dbReference>
<dbReference type="EMBL" id="AP019774">
    <property type="protein sequence ID" value="BCD70955.1"/>
    <property type="molecule type" value="Genomic_DNA"/>
</dbReference>
<evidence type="ECO:0000256" key="4">
    <source>
        <dbReference type="ARBA" id="ARBA00023251"/>
    </source>
</evidence>
<dbReference type="Proteomes" id="UP000317935">
    <property type="component" value="Chromosome"/>
</dbReference>
<evidence type="ECO:0000256" key="2">
    <source>
        <dbReference type="ARBA" id="ARBA00012865"/>
    </source>
</evidence>
<reference evidence="8 9" key="1">
    <citation type="submission" date="2019-06" db="EMBL/GenBank/DDBJ databases">
        <title>Complete genome sequence of Helicobacter suis SNTW101c.</title>
        <authorList>
            <person name="Rimbara E."/>
            <person name="Suzuki M."/>
            <person name="Matsui H."/>
            <person name="Nakamura M."/>
            <person name="Mori S."/>
            <person name="Shibayama K."/>
        </authorList>
    </citation>
    <scope>NUCLEOTIDE SEQUENCE [LARGE SCALE GENOMIC DNA]</scope>
    <source>
        <strain evidence="8 9">SNTW101c</strain>
    </source>
</reference>
<evidence type="ECO:0000313" key="10">
    <source>
        <dbReference type="Proteomes" id="UP000509742"/>
    </source>
</evidence>
<evidence type="ECO:0000313" key="8">
    <source>
        <dbReference type="EMBL" id="BCD70955.1"/>
    </source>
</evidence>